<keyword evidence="3" id="KW-0863">Zinc-finger</keyword>
<evidence type="ECO:0000256" key="1">
    <source>
        <dbReference type="ARBA" id="ARBA00004123"/>
    </source>
</evidence>
<dbReference type="AlphaFoldDB" id="A0A814DKG1"/>
<keyword evidence="4" id="KW-0862">Zinc</keyword>
<dbReference type="Gene3D" id="4.10.320.30">
    <property type="match status" value="1"/>
</dbReference>
<feature type="coiled-coil region" evidence="8">
    <location>
        <begin position="216"/>
        <end position="269"/>
    </location>
</feature>
<accession>A0A814DKG1</accession>
<evidence type="ECO:0000256" key="5">
    <source>
        <dbReference type="ARBA" id="ARBA00023015"/>
    </source>
</evidence>
<keyword evidence="6" id="KW-0804">Transcription</keyword>
<sequence>MDYIDNLRSEITKIQENENESLKIELIESVKHIEELNIIFQNEIKNIREDYENRKTCDEFNHNNEKEKLAKEFSEKIEILKNDYRLKNSLEFKRIKDEKDLVFSKKVKKMEQNFNAKNQQLASANSEITKKQNELRDKEREINSLKDQHKKDLEEFDSTKPTVSFNDDIQIISNKESKCPGKKCDGSGHVDPKYKRHNIFENCPKNPRNAHFINLISQLTSANEKLQLEIKNLNISLENEELISREYRIDELENEVYKLTEKIQDLQETLEKSILPSSGEKNVGPIKVGKYDSKGARRGRDVYMGTSGGYFL</sequence>
<protein>
    <submittedName>
        <fullName evidence="9">Uncharacterized protein</fullName>
    </submittedName>
</protein>
<reference evidence="9" key="1">
    <citation type="submission" date="2021-02" db="EMBL/GenBank/DDBJ databases">
        <authorList>
            <person name="Nowell W R."/>
        </authorList>
    </citation>
    <scope>NUCLEOTIDE SEQUENCE</scope>
    <source>
        <strain evidence="9">Ploen Becks lab</strain>
    </source>
</reference>
<proteinExistence type="predicted"/>
<comment type="caution">
    <text evidence="9">The sequence shown here is derived from an EMBL/GenBank/DDBJ whole genome shotgun (WGS) entry which is preliminary data.</text>
</comment>
<dbReference type="EMBL" id="CAJNOC010002897">
    <property type="protein sequence ID" value="CAF0956995.1"/>
    <property type="molecule type" value="Genomic_DNA"/>
</dbReference>
<gene>
    <name evidence="9" type="ORF">OXX778_LOCUS14246</name>
</gene>
<name>A0A814DKG1_9BILA</name>
<evidence type="ECO:0000256" key="3">
    <source>
        <dbReference type="ARBA" id="ARBA00022771"/>
    </source>
</evidence>
<feature type="coiled-coil region" evidence="8">
    <location>
        <begin position="107"/>
        <end position="155"/>
    </location>
</feature>
<dbReference type="OrthoDB" id="4088568at2759"/>
<dbReference type="InterPro" id="IPR036060">
    <property type="entry name" value="Znf_C2H2C_sf"/>
</dbReference>
<evidence type="ECO:0000313" key="9">
    <source>
        <dbReference type="EMBL" id="CAF0956995.1"/>
    </source>
</evidence>
<evidence type="ECO:0000256" key="2">
    <source>
        <dbReference type="ARBA" id="ARBA00022723"/>
    </source>
</evidence>
<keyword evidence="5" id="KW-0805">Transcription regulation</keyword>
<keyword evidence="10" id="KW-1185">Reference proteome</keyword>
<evidence type="ECO:0000313" key="10">
    <source>
        <dbReference type="Proteomes" id="UP000663879"/>
    </source>
</evidence>
<dbReference type="PROSITE" id="PS51802">
    <property type="entry name" value="ZF_CCHHC"/>
    <property type="match status" value="1"/>
</dbReference>
<dbReference type="InterPro" id="IPR002515">
    <property type="entry name" value="Znf_C2H2C"/>
</dbReference>
<comment type="subcellular location">
    <subcellularLocation>
        <location evidence="1">Nucleus</location>
    </subcellularLocation>
</comment>
<dbReference type="Proteomes" id="UP000663879">
    <property type="component" value="Unassembled WGS sequence"/>
</dbReference>
<dbReference type="GO" id="GO:0005634">
    <property type="term" value="C:nucleus"/>
    <property type="evidence" value="ECO:0007669"/>
    <property type="project" value="UniProtKB-SubCell"/>
</dbReference>
<evidence type="ECO:0000256" key="7">
    <source>
        <dbReference type="ARBA" id="ARBA00023242"/>
    </source>
</evidence>
<keyword evidence="7" id="KW-0539">Nucleus</keyword>
<dbReference type="GO" id="GO:0006355">
    <property type="term" value="P:regulation of DNA-templated transcription"/>
    <property type="evidence" value="ECO:0007669"/>
    <property type="project" value="InterPro"/>
</dbReference>
<organism evidence="9 10">
    <name type="scientific">Brachionus calyciflorus</name>
    <dbReference type="NCBI Taxonomy" id="104777"/>
    <lineage>
        <taxon>Eukaryota</taxon>
        <taxon>Metazoa</taxon>
        <taxon>Spiralia</taxon>
        <taxon>Gnathifera</taxon>
        <taxon>Rotifera</taxon>
        <taxon>Eurotatoria</taxon>
        <taxon>Monogononta</taxon>
        <taxon>Pseudotrocha</taxon>
        <taxon>Ploima</taxon>
        <taxon>Brachionidae</taxon>
        <taxon>Brachionus</taxon>
    </lineage>
</organism>
<evidence type="ECO:0000256" key="8">
    <source>
        <dbReference type="SAM" id="Coils"/>
    </source>
</evidence>
<dbReference type="GO" id="GO:0008270">
    <property type="term" value="F:zinc ion binding"/>
    <property type="evidence" value="ECO:0007669"/>
    <property type="project" value="UniProtKB-KW"/>
</dbReference>
<dbReference type="SUPFAM" id="SSF103637">
    <property type="entry name" value="CCHHC domain"/>
    <property type="match status" value="1"/>
</dbReference>
<evidence type="ECO:0000256" key="6">
    <source>
        <dbReference type="ARBA" id="ARBA00023163"/>
    </source>
</evidence>
<keyword evidence="8" id="KW-0175">Coiled coil</keyword>
<keyword evidence="2" id="KW-0479">Metal-binding</keyword>
<evidence type="ECO:0000256" key="4">
    <source>
        <dbReference type="ARBA" id="ARBA00022833"/>
    </source>
</evidence>